<dbReference type="Proteomes" id="UP000823886">
    <property type="component" value="Unassembled WGS sequence"/>
</dbReference>
<dbReference type="SUPFAM" id="SSF52218">
    <property type="entry name" value="Flavoproteins"/>
    <property type="match status" value="1"/>
</dbReference>
<feature type="domain" description="NADPH-dependent FMN reductase-like" evidence="3">
    <location>
        <begin position="4"/>
        <end position="136"/>
    </location>
</feature>
<evidence type="ECO:0000256" key="2">
    <source>
        <dbReference type="ARBA" id="ARBA00022643"/>
    </source>
</evidence>
<proteinExistence type="predicted"/>
<dbReference type="PANTHER" id="PTHR43278:SF2">
    <property type="entry name" value="IRON-SULFUR FLAVOPROTEIN"/>
    <property type="match status" value="1"/>
</dbReference>
<dbReference type="InterPro" id="IPR005025">
    <property type="entry name" value="FMN_Rdtase-like_dom"/>
</dbReference>
<keyword evidence="1" id="KW-0285">Flavoprotein</keyword>
<dbReference type="PANTHER" id="PTHR43278">
    <property type="entry name" value="NAD(P)H-DEPENDENT FMN-CONTAINING OXIDOREDUCTASE YWQN-RELATED"/>
    <property type="match status" value="1"/>
</dbReference>
<dbReference type="Gene3D" id="3.40.50.360">
    <property type="match status" value="1"/>
</dbReference>
<protein>
    <submittedName>
        <fullName evidence="4">Flavodoxin family protein</fullName>
    </submittedName>
</protein>
<gene>
    <name evidence="4" type="ORF">H9753_13275</name>
</gene>
<reference evidence="4" key="1">
    <citation type="journal article" date="2021" name="PeerJ">
        <title>Extensive microbial diversity within the chicken gut microbiome revealed by metagenomics and culture.</title>
        <authorList>
            <person name="Gilroy R."/>
            <person name="Ravi A."/>
            <person name="Getino M."/>
            <person name="Pursley I."/>
            <person name="Horton D.L."/>
            <person name="Alikhan N.F."/>
            <person name="Baker D."/>
            <person name="Gharbi K."/>
            <person name="Hall N."/>
            <person name="Watson M."/>
            <person name="Adriaenssens E.M."/>
            <person name="Foster-Nyarko E."/>
            <person name="Jarju S."/>
            <person name="Secka A."/>
            <person name="Antonio M."/>
            <person name="Oren A."/>
            <person name="Chaudhuri R.R."/>
            <person name="La Ragione R."/>
            <person name="Hildebrand F."/>
            <person name="Pallen M.J."/>
        </authorList>
    </citation>
    <scope>NUCLEOTIDE SEQUENCE</scope>
    <source>
        <strain evidence="4">ChiBcec2-3848</strain>
    </source>
</reference>
<dbReference type="Pfam" id="PF03358">
    <property type="entry name" value="FMN_red"/>
    <property type="match status" value="1"/>
</dbReference>
<evidence type="ECO:0000256" key="1">
    <source>
        <dbReference type="ARBA" id="ARBA00022630"/>
    </source>
</evidence>
<evidence type="ECO:0000313" key="5">
    <source>
        <dbReference type="Proteomes" id="UP000823886"/>
    </source>
</evidence>
<reference evidence="4" key="2">
    <citation type="submission" date="2021-04" db="EMBL/GenBank/DDBJ databases">
        <authorList>
            <person name="Gilroy R."/>
        </authorList>
    </citation>
    <scope>NUCLEOTIDE SEQUENCE</scope>
    <source>
        <strain evidence="4">ChiBcec2-3848</strain>
    </source>
</reference>
<evidence type="ECO:0000259" key="3">
    <source>
        <dbReference type="Pfam" id="PF03358"/>
    </source>
</evidence>
<dbReference type="GO" id="GO:0016491">
    <property type="term" value="F:oxidoreductase activity"/>
    <property type="evidence" value="ECO:0007669"/>
    <property type="project" value="InterPro"/>
</dbReference>
<sequence>MSKKVFVLMGSPRKHGNCDRLSDEFLRGAKESGCRTEKIYLKEKKIKDCLGCCACQKNGGVCVQKDDMQEIFEKMKEADVIAFASPVYFYTWNALMKRALDRTIAVEASFINKAFYLISAGQAPGEQYMATMIDSFRKYIGCFRGEGNREGGYVFGYGTDKPGDVEGTEAMEAAYKMGLSVGNF</sequence>
<comment type="caution">
    <text evidence="4">The sequence shown here is derived from an EMBL/GenBank/DDBJ whole genome shotgun (WGS) entry which is preliminary data.</text>
</comment>
<organism evidence="4 5">
    <name type="scientific">Candidatus Blautia merdavium</name>
    <dbReference type="NCBI Taxonomy" id="2838494"/>
    <lineage>
        <taxon>Bacteria</taxon>
        <taxon>Bacillati</taxon>
        <taxon>Bacillota</taxon>
        <taxon>Clostridia</taxon>
        <taxon>Lachnospirales</taxon>
        <taxon>Lachnospiraceae</taxon>
        <taxon>Blautia</taxon>
    </lineage>
</organism>
<name>A0A9D2PRP6_9FIRM</name>
<dbReference type="AlphaFoldDB" id="A0A9D2PRP6"/>
<dbReference type="InterPro" id="IPR029039">
    <property type="entry name" value="Flavoprotein-like_sf"/>
</dbReference>
<dbReference type="EMBL" id="DWVZ01000184">
    <property type="protein sequence ID" value="HJC64562.1"/>
    <property type="molecule type" value="Genomic_DNA"/>
</dbReference>
<dbReference type="InterPro" id="IPR051796">
    <property type="entry name" value="ISF_SsuE-like"/>
</dbReference>
<keyword evidence="2" id="KW-0288">FMN</keyword>
<accession>A0A9D2PRP6</accession>
<evidence type="ECO:0000313" key="4">
    <source>
        <dbReference type="EMBL" id="HJC64562.1"/>
    </source>
</evidence>